<name>A0ABV6Z3I9_UNCC1</name>
<evidence type="ECO:0000256" key="1">
    <source>
        <dbReference type="ARBA" id="ARBA00022553"/>
    </source>
</evidence>
<comment type="caution">
    <text evidence="3">The sequence shown here is derived from an EMBL/GenBank/DDBJ whole genome shotgun (WGS) entry which is preliminary data.</text>
</comment>
<gene>
    <name evidence="3" type="ORF">ACFL27_22690</name>
</gene>
<dbReference type="Proteomes" id="UP001594351">
    <property type="component" value="Unassembled WGS sequence"/>
</dbReference>
<dbReference type="EMBL" id="JBHPBY010000404">
    <property type="protein sequence ID" value="MFC1853015.1"/>
    <property type="molecule type" value="Genomic_DNA"/>
</dbReference>
<dbReference type="Pfam" id="PF07495">
    <property type="entry name" value="Y_Y_Y"/>
    <property type="match status" value="1"/>
</dbReference>
<dbReference type="InterPro" id="IPR013783">
    <property type="entry name" value="Ig-like_fold"/>
</dbReference>
<sequence length="368" mass="42397">MSNNEVTAILEDGAGQFWVGTRGGLNLFDRQDKRFLCFRKDQKDPASLSDDRILSLFEDSAERFWIGTNIGFNLFERQTGKFTRYTVEDGLPHNWIGGILEDKEGNLWLSTQKGLSKFNPENEQFLNYDAHNGLPGDKFFPGACLKGQNGTLYFGGPHGLTYFQPQEIKVNLIKPPIYISAFKKFGQRVNFSKPITEIDEITLDYDENVFSFEMVAMDFTNPDNNQFAYMLEGYDQDWIYNGPRRTTSNYENLSPGRYVFRSRGANCEGVWNEQGATMKIHIKPPLWRTWWAIAVLALNFNTLMKRLVLGKPWSSRRMKAVRFHLINRAGRIIEQSRAFLIRVSRSFLDLIITARMKILEIGPAYFAA</sequence>
<protein>
    <submittedName>
        <fullName evidence="3">Two-component regulator propeller domain-containing protein</fullName>
    </submittedName>
</protein>
<dbReference type="Pfam" id="PF07494">
    <property type="entry name" value="Reg_prop"/>
    <property type="match status" value="3"/>
</dbReference>
<dbReference type="PANTHER" id="PTHR43547:SF2">
    <property type="entry name" value="HYBRID SIGNAL TRANSDUCTION HISTIDINE KINASE C"/>
    <property type="match status" value="1"/>
</dbReference>
<accession>A0ABV6Z3I9</accession>
<evidence type="ECO:0000313" key="4">
    <source>
        <dbReference type="Proteomes" id="UP001594351"/>
    </source>
</evidence>
<organism evidence="3 4">
    <name type="scientific">candidate division CSSED10-310 bacterium</name>
    <dbReference type="NCBI Taxonomy" id="2855610"/>
    <lineage>
        <taxon>Bacteria</taxon>
        <taxon>Bacteria division CSSED10-310</taxon>
    </lineage>
</organism>
<keyword evidence="1" id="KW-0597">Phosphoprotein</keyword>
<feature type="domain" description="Two component regulator three Y" evidence="2">
    <location>
        <begin position="218"/>
        <end position="283"/>
    </location>
</feature>
<dbReference type="SUPFAM" id="SSF63829">
    <property type="entry name" value="Calcium-dependent phosphotriesterase"/>
    <property type="match status" value="1"/>
</dbReference>
<dbReference type="PANTHER" id="PTHR43547">
    <property type="entry name" value="TWO-COMPONENT HISTIDINE KINASE"/>
    <property type="match status" value="1"/>
</dbReference>
<keyword evidence="4" id="KW-1185">Reference proteome</keyword>
<evidence type="ECO:0000313" key="3">
    <source>
        <dbReference type="EMBL" id="MFC1853015.1"/>
    </source>
</evidence>
<reference evidence="3 4" key="1">
    <citation type="submission" date="2024-09" db="EMBL/GenBank/DDBJ databases">
        <title>Laminarin stimulates single cell rates of sulfate reduction while oxygen inhibits transcriptomic activity in coastal marine sediment.</title>
        <authorList>
            <person name="Lindsay M."/>
            <person name="Orcutt B."/>
            <person name="Emerson D."/>
            <person name="Stepanauskas R."/>
            <person name="D'Angelo T."/>
        </authorList>
    </citation>
    <scope>NUCLEOTIDE SEQUENCE [LARGE SCALE GENOMIC DNA]</scope>
    <source>
        <strain evidence="3">SAG AM-311-K15</strain>
    </source>
</reference>
<dbReference type="InterPro" id="IPR015943">
    <property type="entry name" value="WD40/YVTN_repeat-like_dom_sf"/>
</dbReference>
<proteinExistence type="predicted"/>
<dbReference type="InterPro" id="IPR011123">
    <property type="entry name" value="Y_Y_Y"/>
</dbReference>
<dbReference type="InterPro" id="IPR011110">
    <property type="entry name" value="Reg_prop"/>
</dbReference>
<evidence type="ECO:0000259" key="2">
    <source>
        <dbReference type="Pfam" id="PF07495"/>
    </source>
</evidence>
<dbReference type="Gene3D" id="2.130.10.10">
    <property type="entry name" value="YVTN repeat-like/Quinoprotein amine dehydrogenase"/>
    <property type="match status" value="1"/>
</dbReference>
<dbReference type="Gene3D" id="2.60.40.10">
    <property type="entry name" value="Immunoglobulins"/>
    <property type="match status" value="1"/>
</dbReference>